<evidence type="ECO:0000313" key="5">
    <source>
        <dbReference type="EMBL" id="KAF2757549.1"/>
    </source>
</evidence>
<evidence type="ECO:0000259" key="4">
    <source>
        <dbReference type="PROSITE" id="PS50006"/>
    </source>
</evidence>
<feature type="compositionally biased region" description="Pro residues" evidence="2">
    <location>
        <begin position="1"/>
        <end position="10"/>
    </location>
</feature>
<keyword evidence="6" id="KW-1185">Reference proteome</keyword>
<keyword evidence="3" id="KW-0812">Transmembrane</keyword>
<keyword evidence="3" id="KW-1133">Transmembrane helix</keyword>
<feature type="coiled-coil region" evidence="1">
    <location>
        <begin position="606"/>
        <end position="640"/>
    </location>
</feature>
<feature type="compositionally biased region" description="Polar residues" evidence="2">
    <location>
        <begin position="69"/>
        <end position="86"/>
    </location>
</feature>
<feature type="compositionally biased region" description="Polar residues" evidence="2">
    <location>
        <begin position="140"/>
        <end position="160"/>
    </location>
</feature>
<dbReference type="Gene3D" id="2.60.200.20">
    <property type="match status" value="1"/>
</dbReference>
<dbReference type="OrthoDB" id="687730at2759"/>
<evidence type="ECO:0000256" key="1">
    <source>
        <dbReference type="SAM" id="Coils"/>
    </source>
</evidence>
<feature type="coiled-coil region" evidence="1">
    <location>
        <begin position="503"/>
        <end position="550"/>
    </location>
</feature>
<gene>
    <name evidence="5" type="ORF">EJ05DRAFT_393741</name>
</gene>
<dbReference type="Pfam" id="PF00498">
    <property type="entry name" value="FHA"/>
    <property type="match status" value="1"/>
</dbReference>
<dbReference type="InterPro" id="IPR000253">
    <property type="entry name" value="FHA_dom"/>
</dbReference>
<dbReference type="GO" id="GO:0005737">
    <property type="term" value="C:cytoplasm"/>
    <property type="evidence" value="ECO:0007669"/>
    <property type="project" value="TreeGrafter"/>
</dbReference>
<reference evidence="5" key="1">
    <citation type="journal article" date="2020" name="Stud. Mycol.">
        <title>101 Dothideomycetes genomes: a test case for predicting lifestyles and emergence of pathogens.</title>
        <authorList>
            <person name="Haridas S."/>
            <person name="Albert R."/>
            <person name="Binder M."/>
            <person name="Bloem J."/>
            <person name="Labutti K."/>
            <person name="Salamov A."/>
            <person name="Andreopoulos B."/>
            <person name="Baker S."/>
            <person name="Barry K."/>
            <person name="Bills G."/>
            <person name="Bluhm B."/>
            <person name="Cannon C."/>
            <person name="Castanera R."/>
            <person name="Culley D."/>
            <person name="Daum C."/>
            <person name="Ezra D."/>
            <person name="Gonzalez J."/>
            <person name="Henrissat B."/>
            <person name="Kuo A."/>
            <person name="Liang C."/>
            <person name="Lipzen A."/>
            <person name="Lutzoni F."/>
            <person name="Magnuson J."/>
            <person name="Mondo S."/>
            <person name="Nolan M."/>
            <person name="Ohm R."/>
            <person name="Pangilinan J."/>
            <person name="Park H.-J."/>
            <person name="Ramirez L."/>
            <person name="Alfaro M."/>
            <person name="Sun H."/>
            <person name="Tritt A."/>
            <person name="Yoshinaga Y."/>
            <person name="Zwiers L.-H."/>
            <person name="Turgeon B."/>
            <person name="Goodwin S."/>
            <person name="Spatafora J."/>
            <person name="Crous P."/>
            <person name="Grigoriev I."/>
        </authorList>
    </citation>
    <scope>NUCLEOTIDE SEQUENCE</scope>
    <source>
        <strain evidence="5">CBS 121739</strain>
    </source>
</reference>
<feature type="region of interest" description="Disordered" evidence="2">
    <location>
        <begin position="405"/>
        <end position="490"/>
    </location>
</feature>
<organism evidence="5 6">
    <name type="scientific">Pseudovirgaria hyperparasitica</name>
    <dbReference type="NCBI Taxonomy" id="470096"/>
    <lineage>
        <taxon>Eukaryota</taxon>
        <taxon>Fungi</taxon>
        <taxon>Dikarya</taxon>
        <taxon>Ascomycota</taxon>
        <taxon>Pezizomycotina</taxon>
        <taxon>Dothideomycetes</taxon>
        <taxon>Dothideomycetes incertae sedis</taxon>
        <taxon>Acrospermales</taxon>
        <taxon>Acrospermaceae</taxon>
        <taxon>Pseudovirgaria</taxon>
    </lineage>
</organism>
<feature type="region of interest" description="Disordered" evidence="2">
    <location>
        <begin position="1"/>
        <end position="160"/>
    </location>
</feature>
<dbReference type="InterPro" id="IPR008984">
    <property type="entry name" value="SMAD_FHA_dom_sf"/>
</dbReference>
<dbReference type="PANTHER" id="PTHR15715">
    <property type="entry name" value="CENTROSOMAL PROTEIN OF 170 KDA"/>
    <property type="match status" value="1"/>
</dbReference>
<dbReference type="SMART" id="SM00240">
    <property type="entry name" value="FHA"/>
    <property type="match status" value="1"/>
</dbReference>
<dbReference type="EMBL" id="ML996573">
    <property type="protein sequence ID" value="KAF2757549.1"/>
    <property type="molecule type" value="Genomic_DNA"/>
</dbReference>
<feature type="transmembrane region" description="Helical" evidence="3">
    <location>
        <begin position="724"/>
        <end position="743"/>
    </location>
</feature>
<dbReference type="PROSITE" id="PS50006">
    <property type="entry name" value="FHA_DOMAIN"/>
    <property type="match status" value="1"/>
</dbReference>
<protein>
    <recommendedName>
        <fullName evidence="4">FHA domain-containing protein</fullName>
    </recommendedName>
</protein>
<dbReference type="InterPro" id="IPR051176">
    <property type="entry name" value="Cent_Immune-Sig_Mod"/>
</dbReference>
<keyword evidence="3" id="KW-0472">Membrane</keyword>
<dbReference type="CDD" id="cd22679">
    <property type="entry name" value="FHA_SLMAP"/>
    <property type="match status" value="1"/>
</dbReference>
<evidence type="ECO:0000313" key="6">
    <source>
        <dbReference type="Proteomes" id="UP000799437"/>
    </source>
</evidence>
<feature type="region of interest" description="Disordered" evidence="2">
    <location>
        <begin position="649"/>
        <end position="694"/>
    </location>
</feature>
<evidence type="ECO:0000256" key="2">
    <source>
        <dbReference type="SAM" id="MobiDB-lite"/>
    </source>
</evidence>
<name>A0A6A6W5V5_9PEZI</name>
<sequence length="751" mass="82031">MTAVAPPPNFQPISRTGWSASNNSNGVNPDDVSRMFMPPGGTRRGVQRTPSSSSISSTASNGTITSTSLTTNGISQSPATEGQNWTAKKKPTRGLWPASEAKPVAGLSTARPQPIASASSGPSAASAMNALHSPSPHMLPSQTNGQSQVQTNGQPRTSLQPENTAVLYLIPMNGTFERKTITVPFFPEVLKIGRQTNQKTQPTPLNGYFDSKVLSRQHAEIWAERTGKVWIRDVKSSNGTFVNGQRLSPENRDSEPQELREQDMLELGIDIVSEDQKTIVHHKVAARVEHAGFYNTNGQNMLDLNFGDLDSPNANGLMGAGFGQNMGPMRSRQGSQGTIGSARLGSAANSMANNNMGAMGQQRQNTFWLQPISMEQVVKKLNAELKLAKQQTQDLQRASHSIETMLTTEPKKEAIKSPQASHNPLMKPSPVKGDIKARFSDPPAPPPQQPLPEKPDAASYIPSFRRTDTEKPKSSNSSPSRSGRFENFSPISSLVDPQSAALAEALAAAKKDLEAQNIKLKELEQIIEQEKRAREAAEEKALRLEAEQRKELLSQHGSVATSEIPVRIADDAQDDETLVDTESAKASMSSSPIEPIDHTDALQKRLDSMVIEMSEVRQQMERYRQRAEAAEAESTRDRDTLAEMVDKLRDQQKSKGGVMMKRLRKTQSSSKEKTESGEANGHVAGTTPASEVQRAEELAQEFSEALQQLMAQDSRRDEIMVHKAPVASMVSIVLIGVGLMAWLNSWPKIER</sequence>
<dbReference type="Proteomes" id="UP000799437">
    <property type="component" value="Unassembled WGS sequence"/>
</dbReference>
<dbReference type="AlphaFoldDB" id="A0A6A6W5V5"/>
<feature type="compositionally biased region" description="Polar residues" evidence="2">
    <location>
        <begin position="11"/>
        <end position="27"/>
    </location>
</feature>
<feature type="domain" description="FHA" evidence="4">
    <location>
        <begin position="190"/>
        <end position="247"/>
    </location>
</feature>
<keyword evidence="1" id="KW-0175">Coiled coil</keyword>
<feature type="compositionally biased region" description="Low complexity" evidence="2">
    <location>
        <begin position="116"/>
        <end position="127"/>
    </location>
</feature>
<dbReference type="SUPFAM" id="SSF49879">
    <property type="entry name" value="SMAD/FHA domain"/>
    <property type="match status" value="1"/>
</dbReference>
<dbReference type="PANTHER" id="PTHR15715:SF46">
    <property type="entry name" value="TO VACUOLE TARGETING VPS64, PUTATIVE (AFU_ORTHOLOGUE AFUA_2G02420)-RELATED"/>
    <property type="match status" value="1"/>
</dbReference>
<dbReference type="RefSeq" id="XP_033600000.1">
    <property type="nucleotide sequence ID" value="XM_033741351.1"/>
</dbReference>
<feature type="compositionally biased region" description="Low complexity" evidence="2">
    <location>
        <begin position="49"/>
        <end position="68"/>
    </location>
</feature>
<proteinExistence type="predicted"/>
<feature type="compositionally biased region" description="Pro residues" evidence="2">
    <location>
        <begin position="442"/>
        <end position="452"/>
    </location>
</feature>
<dbReference type="GeneID" id="54482405"/>
<evidence type="ECO:0000256" key="3">
    <source>
        <dbReference type="SAM" id="Phobius"/>
    </source>
</evidence>
<accession>A0A6A6W5V5</accession>